<dbReference type="STRING" id="292563.Cyast_0388"/>
<dbReference type="SUPFAM" id="SSF109998">
    <property type="entry name" value="Triger factor/SurA peptide-binding domain-like"/>
    <property type="match status" value="1"/>
</dbReference>
<dbReference type="PANTHER" id="PTHR47245">
    <property type="entry name" value="PEPTIDYLPROLYL ISOMERASE"/>
    <property type="match status" value="1"/>
</dbReference>
<accession>K9YJT8</accession>
<dbReference type="PROSITE" id="PS50198">
    <property type="entry name" value="PPIC_PPIASE_2"/>
    <property type="match status" value="1"/>
</dbReference>
<evidence type="ECO:0000256" key="1">
    <source>
        <dbReference type="ARBA" id="ARBA00000971"/>
    </source>
</evidence>
<reference evidence="10" key="1">
    <citation type="journal article" date="2013" name="Proc. Natl. Acad. Sci. U.S.A.">
        <title>Improving the coverage of the cyanobacterial phylum using diversity-driven genome sequencing.</title>
        <authorList>
            <person name="Shih P.M."/>
            <person name="Wu D."/>
            <person name="Latifi A."/>
            <person name="Axen S.D."/>
            <person name="Fewer D.P."/>
            <person name="Talla E."/>
            <person name="Calteau A."/>
            <person name="Cai F."/>
            <person name="Tandeau de Marsac N."/>
            <person name="Rippka R."/>
            <person name="Herdman M."/>
            <person name="Sivonen K."/>
            <person name="Coursin T."/>
            <person name="Laurent T."/>
            <person name="Goodwin L."/>
            <person name="Nolan M."/>
            <person name="Davenport K.W."/>
            <person name="Han C.S."/>
            <person name="Rubin E.M."/>
            <person name="Eisen J.A."/>
            <person name="Woyke T."/>
            <person name="Gugger M."/>
            <person name="Kerfeld C.A."/>
        </authorList>
    </citation>
    <scope>NUCLEOTIDE SEQUENCE [LARGE SCALE GENOMIC DNA]</scope>
    <source>
        <strain evidence="10">ATCC 29140 / PCC 7202</strain>
    </source>
</reference>
<evidence type="ECO:0000256" key="2">
    <source>
        <dbReference type="ARBA" id="ARBA00013194"/>
    </source>
</evidence>
<dbReference type="PANTHER" id="PTHR47245:SF1">
    <property type="entry name" value="FOLDASE PROTEIN PRSA"/>
    <property type="match status" value="1"/>
</dbReference>
<dbReference type="AlphaFoldDB" id="K9YJT8"/>
<dbReference type="PATRIC" id="fig|292563.3.peg.405"/>
<name>K9YJT8_CYASC</name>
<evidence type="ECO:0000313" key="10">
    <source>
        <dbReference type="Proteomes" id="UP000010483"/>
    </source>
</evidence>
<dbReference type="BioCyc" id="CSTA292563:G1353-391-MONOMER"/>
<evidence type="ECO:0000256" key="5">
    <source>
        <dbReference type="ARBA" id="ARBA00023235"/>
    </source>
</evidence>
<organism evidence="9 10">
    <name type="scientific">Cyanobacterium stanieri (strain ATCC 29140 / PCC 7202)</name>
    <dbReference type="NCBI Taxonomy" id="292563"/>
    <lineage>
        <taxon>Bacteria</taxon>
        <taxon>Bacillati</taxon>
        <taxon>Cyanobacteriota</taxon>
        <taxon>Cyanophyceae</taxon>
        <taxon>Oscillatoriophycideae</taxon>
        <taxon>Chroococcales</taxon>
        <taxon>Geminocystaceae</taxon>
        <taxon>Cyanobacterium</taxon>
    </lineage>
</organism>
<evidence type="ECO:0000256" key="3">
    <source>
        <dbReference type="ARBA" id="ARBA00022729"/>
    </source>
</evidence>
<evidence type="ECO:0000256" key="7">
    <source>
        <dbReference type="SAM" id="MobiDB-lite"/>
    </source>
</evidence>
<keyword evidence="10" id="KW-1185">Reference proteome</keyword>
<feature type="region of interest" description="Disordered" evidence="7">
    <location>
        <begin position="251"/>
        <end position="272"/>
    </location>
</feature>
<dbReference type="Pfam" id="PF00639">
    <property type="entry name" value="Rotamase"/>
    <property type="match status" value="1"/>
</dbReference>
<evidence type="ECO:0000256" key="4">
    <source>
        <dbReference type="ARBA" id="ARBA00023110"/>
    </source>
</evidence>
<dbReference type="InterPro" id="IPR000297">
    <property type="entry name" value="PPIase_PpiC"/>
</dbReference>
<dbReference type="Proteomes" id="UP000010483">
    <property type="component" value="Chromosome"/>
</dbReference>
<keyword evidence="3" id="KW-0732">Signal</keyword>
<dbReference type="eggNOG" id="COG0760">
    <property type="taxonomic scope" value="Bacteria"/>
</dbReference>
<evidence type="ECO:0000256" key="6">
    <source>
        <dbReference type="PROSITE-ProRule" id="PRU00278"/>
    </source>
</evidence>
<evidence type="ECO:0000313" key="9">
    <source>
        <dbReference type="EMBL" id="AFZ46368.1"/>
    </source>
</evidence>
<keyword evidence="4 6" id="KW-0697">Rotamase</keyword>
<dbReference type="EC" id="5.2.1.8" evidence="2"/>
<dbReference type="Gene3D" id="3.10.50.40">
    <property type="match status" value="1"/>
</dbReference>
<dbReference type="SUPFAM" id="SSF54534">
    <property type="entry name" value="FKBP-like"/>
    <property type="match status" value="1"/>
</dbReference>
<dbReference type="InterPro" id="IPR027304">
    <property type="entry name" value="Trigger_fact/SurA_dom_sf"/>
</dbReference>
<sequence>MGSYIEIGDHKITQENVFSILAEKQIIIPLATEIILDGAIADIECTPEEKNMAYQQFFNQMKIAPNDQQQLKAWLERNYMTLEQLENRVLRGIKLDKFKEKTFGPQLESYYLRRKRELDRVIYSMIRTKNVGQAQELFFRIQDDGQDFAVLAREFSQGPEAETGGVVGPVELTVPHPQIAQLLMTAQQGKVLAPVRIGEWVVILRLERYIPAQLDMNIARRLIEELFNNWLNKEIQNQVKFHLENFSVTLPENPSQPSMNGHVENTQTTGNN</sequence>
<feature type="domain" description="PpiC" evidence="8">
    <location>
        <begin position="104"/>
        <end position="208"/>
    </location>
</feature>
<dbReference type="EMBL" id="CP003940">
    <property type="protein sequence ID" value="AFZ46368.1"/>
    <property type="molecule type" value="Genomic_DNA"/>
</dbReference>
<dbReference type="GO" id="GO:0003755">
    <property type="term" value="F:peptidyl-prolyl cis-trans isomerase activity"/>
    <property type="evidence" value="ECO:0007669"/>
    <property type="project" value="UniProtKB-KW"/>
</dbReference>
<evidence type="ECO:0000259" key="8">
    <source>
        <dbReference type="PROSITE" id="PS50198"/>
    </source>
</evidence>
<gene>
    <name evidence="9" type="ordered locus">Cyast_0388</name>
</gene>
<dbReference type="HOGENOM" id="CLU_082394_0_0_3"/>
<dbReference type="InterPro" id="IPR050245">
    <property type="entry name" value="PrsA_foldase"/>
</dbReference>
<proteinExistence type="predicted"/>
<keyword evidence="5 6" id="KW-0413">Isomerase</keyword>
<protein>
    <recommendedName>
        <fullName evidence="2">peptidylprolyl isomerase</fullName>
        <ecNumber evidence="2">5.2.1.8</ecNumber>
    </recommendedName>
</protein>
<comment type="catalytic activity">
    <reaction evidence="1">
        <text>[protein]-peptidylproline (omega=180) = [protein]-peptidylproline (omega=0)</text>
        <dbReference type="Rhea" id="RHEA:16237"/>
        <dbReference type="Rhea" id="RHEA-COMP:10747"/>
        <dbReference type="Rhea" id="RHEA-COMP:10748"/>
        <dbReference type="ChEBI" id="CHEBI:83833"/>
        <dbReference type="ChEBI" id="CHEBI:83834"/>
        <dbReference type="EC" id="5.2.1.8"/>
    </reaction>
</comment>
<dbReference type="InterPro" id="IPR046357">
    <property type="entry name" value="PPIase_dom_sf"/>
</dbReference>
<dbReference type="KEGG" id="csn:Cyast_0388"/>